<evidence type="ECO:0000313" key="2">
    <source>
        <dbReference type="Proteomes" id="UP000636110"/>
    </source>
</evidence>
<name>A0ABR6EX95_9SPHI</name>
<organism evidence="1 2">
    <name type="scientific">Pedobacter gandavensis</name>
    <dbReference type="NCBI Taxonomy" id="2679963"/>
    <lineage>
        <taxon>Bacteria</taxon>
        <taxon>Pseudomonadati</taxon>
        <taxon>Bacteroidota</taxon>
        <taxon>Sphingobacteriia</taxon>
        <taxon>Sphingobacteriales</taxon>
        <taxon>Sphingobacteriaceae</taxon>
        <taxon>Pedobacter</taxon>
    </lineage>
</organism>
<dbReference type="Proteomes" id="UP000636110">
    <property type="component" value="Unassembled WGS sequence"/>
</dbReference>
<dbReference type="EMBL" id="WNXC01000004">
    <property type="protein sequence ID" value="MBB2149875.1"/>
    <property type="molecule type" value="Genomic_DNA"/>
</dbReference>
<evidence type="ECO:0008006" key="3">
    <source>
        <dbReference type="Google" id="ProtNLM"/>
    </source>
</evidence>
<comment type="caution">
    <text evidence="1">The sequence shown here is derived from an EMBL/GenBank/DDBJ whole genome shotgun (WGS) entry which is preliminary data.</text>
</comment>
<reference evidence="1 2" key="1">
    <citation type="submission" date="2019-11" db="EMBL/GenBank/DDBJ databases">
        <title>Description of Pedobacter sp. LMG 31462T.</title>
        <authorList>
            <person name="Carlier A."/>
            <person name="Qi S."/>
            <person name="Vandamme P."/>
        </authorList>
    </citation>
    <scope>NUCLEOTIDE SEQUENCE [LARGE SCALE GENOMIC DNA]</scope>
    <source>
        <strain evidence="1 2">LMG 31462</strain>
    </source>
</reference>
<proteinExistence type="predicted"/>
<accession>A0ABR6EX95</accession>
<dbReference type="RefSeq" id="WP_182958082.1">
    <property type="nucleotide sequence ID" value="NZ_WNXC01000004.1"/>
</dbReference>
<sequence>MGLVFCKEAFAQPADPGTCLESGNANQNKLVMNSQAATSFTLSTLNQFETAQVYTNNMVLNVVSRGSKYRLYVAGEMVLPNGVTTPFPLSNFKITPSISSSNGAAAITLSTPNLSAAYQLLTQRTSTTNAAGDVYNLTVTLSNMNTYVQAPGNYTLKFHFRLCHY</sequence>
<gene>
    <name evidence="1" type="ORF">GM920_13305</name>
</gene>
<keyword evidence="2" id="KW-1185">Reference proteome</keyword>
<protein>
    <recommendedName>
        <fullName evidence="3">DUF4402 domain-containing protein</fullName>
    </recommendedName>
</protein>
<evidence type="ECO:0000313" key="1">
    <source>
        <dbReference type="EMBL" id="MBB2149875.1"/>
    </source>
</evidence>